<dbReference type="PANTHER" id="PTHR30024:SF47">
    <property type="entry name" value="TAURINE-BINDING PERIPLASMIC PROTEIN"/>
    <property type="match status" value="1"/>
</dbReference>
<accession>A0A1A6C3J9</accession>
<dbReference type="GO" id="GO:0042918">
    <property type="term" value="P:alkanesulfonate transmembrane transport"/>
    <property type="evidence" value="ECO:0007669"/>
    <property type="project" value="TreeGrafter"/>
</dbReference>
<proteinExistence type="inferred from homology"/>
<dbReference type="AlphaFoldDB" id="A0A1A6C3J9"/>
<dbReference type="GO" id="GO:0043190">
    <property type="term" value="C:ATP-binding cassette (ABC) transporter complex"/>
    <property type="evidence" value="ECO:0007669"/>
    <property type="project" value="InterPro"/>
</dbReference>
<dbReference type="GO" id="GO:0042597">
    <property type="term" value="C:periplasmic space"/>
    <property type="evidence" value="ECO:0007669"/>
    <property type="project" value="UniProtKB-SubCell"/>
</dbReference>
<sequence>MAFLKGRKATATAPKPKTRTFGIGVAAICIFSLIGQYAHAADKEVTIGYVPIVDTYAAAIADHAFEKATGYKIHWQQFSSGGPVIKALASGAVQISTLGSSPIAAAVSHGIPIELFWILEGIGSNEELVIRNGSGIHSPKDLADKPIAVPAASTSALDLFFALKQWGVNARVLNMPPSAITAAWDRGDIDGAFVWDPALSHIKRTGKVMVSSGQLCKESGVCTFDGLVVDKDWAAKHPKFMTAFVKVLAKYYADYEKNPEAWTADSPMVKGIAQFSGADPMEIPGILKNYEFPNLEQQASSAWLGGSAGKNLVTSASFLKEVGQLDSPLPAADYEAAVTTKWVEKALAK</sequence>
<name>A0A1A6C3J9_9GAMM</name>
<reference evidence="5 6" key="1">
    <citation type="journal article" date="2014" name="Genome Announc.">
        <title>Draft Genome Sequence of the Iron-Oxidizing, Acidophilic, and Halotolerant 'Thiobacillus prosperus' Type Strain DSM 5130.</title>
        <authorList>
            <person name="Ossandon F.J."/>
            <person name="Cardenas J.P."/>
            <person name="Corbett M."/>
            <person name="Quatrini R."/>
            <person name="Holmes D.S."/>
            <person name="Watkin E."/>
        </authorList>
    </citation>
    <scope>NUCLEOTIDE SEQUENCE [LARGE SCALE GENOMIC DNA]</scope>
    <source>
        <strain evidence="5 6">DSM 5130</strain>
    </source>
</reference>
<evidence type="ECO:0000259" key="4">
    <source>
        <dbReference type="SMART" id="SM00062"/>
    </source>
</evidence>
<organism evidence="5 6">
    <name type="scientific">Acidihalobacter prosperus</name>
    <dbReference type="NCBI Taxonomy" id="160660"/>
    <lineage>
        <taxon>Bacteria</taxon>
        <taxon>Pseudomonadati</taxon>
        <taxon>Pseudomonadota</taxon>
        <taxon>Gammaproteobacteria</taxon>
        <taxon>Chromatiales</taxon>
        <taxon>Ectothiorhodospiraceae</taxon>
        <taxon>Acidihalobacter</taxon>
    </lineage>
</organism>
<dbReference type="GO" id="GO:0022857">
    <property type="term" value="F:transmembrane transporter activity"/>
    <property type="evidence" value="ECO:0007669"/>
    <property type="project" value="InterPro"/>
</dbReference>
<evidence type="ECO:0000256" key="1">
    <source>
        <dbReference type="ARBA" id="ARBA00004418"/>
    </source>
</evidence>
<dbReference type="EMBL" id="JQSG02000003">
    <property type="protein sequence ID" value="OBS09134.1"/>
    <property type="molecule type" value="Genomic_DNA"/>
</dbReference>
<evidence type="ECO:0000313" key="6">
    <source>
        <dbReference type="Proteomes" id="UP000029273"/>
    </source>
</evidence>
<keyword evidence="3" id="KW-0732">Signal</keyword>
<evidence type="ECO:0000256" key="2">
    <source>
        <dbReference type="ARBA" id="ARBA00010742"/>
    </source>
</evidence>
<dbReference type="InterPro" id="IPR001638">
    <property type="entry name" value="Solute-binding_3/MltF_N"/>
</dbReference>
<comment type="subcellular location">
    <subcellularLocation>
        <location evidence="1">Periplasm</location>
    </subcellularLocation>
</comment>
<feature type="domain" description="Solute-binding protein family 3/N-terminal" evidence="4">
    <location>
        <begin position="44"/>
        <end position="261"/>
    </location>
</feature>
<evidence type="ECO:0000313" key="5">
    <source>
        <dbReference type="EMBL" id="OBS09134.1"/>
    </source>
</evidence>
<dbReference type="InterPro" id="IPR010068">
    <property type="entry name" value="Peri-bd_TauA"/>
</dbReference>
<comment type="caution">
    <text evidence="5">The sequence shown here is derived from an EMBL/GenBank/DDBJ whole genome shotgun (WGS) entry which is preliminary data.</text>
</comment>
<keyword evidence="6" id="KW-1185">Reference proteome</keyword>
<comment type="similarity">
    <text evidence="2">Belongs to the bacterial solute-binding protein SsuA/TauA family.</text>
</comment>
<dbReference type="SMART" id="SM00062">
    <property type="entry name" value="PBPb"/>
    <property type="match status" value="1"/>
</dbReference>
<dbReference type="SUPFAM" id="SSF53850">
    <property type="entry name" value="Periplasmic binding protein-like II"/>
    <property type="match status" value="1"/>
</dbReference>
<evidence type="ECO:0000256" key="3">
    <source>
        <dbReference type="ARBA" id="ARBA00022729"/>
    </source>
</evidence>
<dbReference type="PANTHER" id="PTHR30024">
    <property type="entry name" value="ALIPHATIC SULFONATES-BINDING PROTEIN-RELATED"/>
    <property type="match status" value="1"/>
</dbReference>
<protein>
    <submittedName>
        <fullName evidence="5">Taurine-binding periplasmic protein TauA</fullName>
    </submittedName>
</protein>
<dbReference type="InterPro" id="IPR007210">
    <property type="entry name" value="ABC_Gly_betaine_transp_sub-bd"/>
</dbReference>
<gene>
    <name evidence="5" type="ORF">Thpro_021462</name>
</gene>
<dbReference type="NCBIfam" id="TIGR01729">
    <property type="entry name" value="taurine_ABC_bnd"/>
    <property type="match status" value="1"/>
</dbReference>
<dbReference type="Proteomes" id="UP000029273">
    <property type="component" value="Unassembled WGS sequence"/>
</dbReference>
<dbReference type="Gene3D" id="3.40.190.10">
    <property type="entry name" value="Periplasmic binding protein-like II"/>
    <property type="match status" value="2"/>
</dbReference>
<dbReference type="Pfam" id="PF04069">
    <property type="entry name" value="OpuAC"/>
    <property type="match status" value="1"/>
</dbReference>